<dbReference type="Gene3D" id="3.40.50.2000">
    <property type="entry name" value="Glycogen Phosphorylase B"/>
    <property type="match status" value="4"/>
</dbReference>
<dbReference type="InParanoid" id="A0A3Q7EZ11"/>
<reference evidence="3" key="1">
    <citation type="journal article" date="2012" name="Nature">
        <title>The tomato genome sequence provides insights into fleshy fruit evolution.</title>
        <authorList>
            <consortium name="Tomato Genome Consortium"/>
        </authorList>
    </citation>
    <scope>NUCLEOTIDE SEQUENCE [LARGE SCALE GENOMIC DNA]</scope>
    <source>
        <strain evidence="3">cv. Heinz 1706</strain>
    </source>
</reference>
<dbReference type="STRING" id="4081.A0A3Q7EZ11"/>
<protein>
    <submittedName>
        <fullName evidence="3">Uncharacterized protein</fullName>
    </submittedName>
</protein>
<dbReference type="EnsemblPlants" id="Solyc01g066080.2.1">
    <property type="protein sequence ID" value="Solyc01g066080.2.1"/>
    <property type="gene ID" value="Solyc01g066080.2"/>
</dbReference>
<dbReference type="SUPFAM" id="SSF53756">
    <property type="entry name" value="UDP-Glycosyltransferase/glycogen phosphorylase"/>
    <property type="match status" value="1"/>
</dbReference>
<dbReference type="GO" id="GO:0080044">
    <property type="term" value="F:quercetin 7-O-glucosyltransferase activity"/>
    <property type="evidence" value="ECO:0000318"/>
    <property type="project" value="GO_Central"/>
</dbReference>
<keyword evidence="2" id="KW-0472">Membrane</keyword>
<evidence type="ECO:0000313" key="3">
    <source>
        <dbReference type="EnsemblPlants" id="Solyc01g066080.2.1"/>
    </source>
</evidence>
<keyword evidence="2" id="KW-1133">Transmembrane helix</keyword>
<evidence type="ECO:0000313" key="4">
    <source>
        <dbReference type="Proteomes" id="UP000004994"/>
    </source>
</evidence>
<dbReference type="Proteomes" id="UP000004994">
    <property type="component" value="Chromosome 1"/>
</dbReference>
<sequence>MDNSFFTTQNMKKLENEKSHVLIALFRVINLGIGVTLSLVDNFHLYYSCVMFRGSKFIFNLIQSIAKNGAPFSHVIYTIIMELVGLVTKKNIPSKLFWIQPTTVFYVYYYRFTDYFDYLKNSDFPSFAFDNVESSNWAVKSIKRQIEMLSTEENPRVLVKTFDALESDALRILKHVTMVGIGYIAFGSYSVISTQLMEEIDHGFLKCGRPFLWVIREGQDGDNMEDKLSCKDELEKASKVPIVACPLWNDQVCNAKLIQDIWKNGVRVNVSEGGVVKRDEFYRCITIVMGDGEEGKELRRNVKKWSDLAKEDMKGNGTSSVNLKDFANEILLGYNDNKTS</sequence>
<accession>A0A3Q7EZ11</accession>
<dbReference type="GO" id="GO:0080043">
    <property type="term" value="F:quercetin 3-O-glucosyltransferase activity"/>
    <property type="evidence" value="ECO:0000318"/>
    <property type="project" value="GO_Central"/>
</dbReference>
<dbReference type="PANTHER" id="PTHR11926:SF1510">
    <property type="entry name" value="GLYCOSYLTRANSFERASE"/>
    <property type="match status" value="1"/>
</dbReference>
<dbReference type="GO" id="GO:0005737">
    <property type="term" value="C:cytoplasm"/>
    <property type="evidence" value="ECO:0000318"/>
    <property type="project" value="GO_Central"/>
</dbReference>
<keyword evidence="2" id="KW-0812">Transmembrane</keyword>
<dbReference type="Gramene" id="Solyc01g066080.2.1">
    <property type="protein sequence ID" value="Solyc01g066080.2.1"/>
    <property type="gene ID" value="Solyc01g066080.2"/>
</dbReference>
<organism evidence="3">
    <name type="scientific">Solanum lycopersicum</name>
    <name type="common">Tomato</name>
    <name type="synonym">Lycopersicon esculentum</name>
    <dbReference type="NCBI Taxonomy" id="4081"/>
    <lineage>
        <taxon>Eukaryota</taxon>
        <taxon>Viridiplantae</taxon>
        <taxon>Streptophyta</taxon>
        <taxon>Embryophyta</taxon>
        <taxon>Tracheophyta</taxon>
        <taxon>Spermatophyta</taxon>
        <taxon>Magnoliopsida</taxon>
        <taxon>eudicotyledons</taxon>
        <taxon>Gunneridae</taxon>
        <taxon>Pentapetalae</taxon>
        <taxon>asterids</taxon>
        <taxon>lamiids</taxon>
        <taxon>Solanales</taxon>
        <taxon>Solanaceae</taxon>
        <taxon>Solanoideae</taxon>
        <taxon>Solaneae</taxon>
        <taxon>Solanum</taxon>
        <taxon>Solanum subgen. Lycopersicon</taxon>
    </lineage>
</organism>
<dbReference type="OMA" id="SKLFWIQ"/>
<proteinExistence type="inferred from homology"/>
<comment type="similarity">
    <text evidence="1">Belongs to the UDP-glycosyltransferase family.</text>
</comment>
<evidence type="ECO:0000256" key="2">
    <source>
        <dbReference type="SAM" id="Phobius"/>
    </source>
</evidence>
<keyword evidence="4" id="KW-1185">Reference proteome</keyword>
<feature type="transmembrane region" description="Helical" evidence="2">
    <location>
        <begin position="21"/>
        <end position="40"/>
    </location>
</feature>
<dbReference type="PANTHER" id="PTHR11926">
    <property type="entry name" value="GLUCOSYL/GLUCURONOSYL TRANSFERASES"/>
    <property type="match status" value="1"/>
</dbReference>
<evidence type="ECO:0000256" key="1">
    <source>
        <dbReference type="ARBA" id="ARBA00009995"/>
    </source>
</evidence>
<name>A0A3Q7EZ11_SOLLC</name>
<reference evidence="3" key="2">
    <citation type="submission" date="2019-01" db="UniProtKB">
        <authorList>
            <consortium name="EnsemblPlants"/>
        </authorList>
    </citation>
    <scope>IDENTIFICATION</scope>
    <source>
        <strain evidence="3">cv. Heinz 1706</strain>
    </source>
</reference>
<dbReference type="AlphaFoldDB" id="A0A3Q7EZ11"/>